<reference evidence="2" key="1">
    <citation type="submission" date="2020-07" db="EMBL/GenBank/DDBJ databases">
        <title>Nitrate ammonifying Pseudomonas campi sp. nov. isolated from German agricultural grassland.</title>
        <authorList>
            <person name="Timsy T."/>
            <person name="Ulrich A."/>
            <person name="Spanner T."/>
            <person name="Foesel B."/>
            <person name="Kolb S."/>
            <person name="Horn M.A."/>
            <person name="Behrendt U."/>
        </authorList>
    </citation>
    <scope>NUCLEOTIDE SEQUENCE</scope>
    <source>
        <strain evidence="2">S1-A32-2</strain>
    </source>
</reference>
<dbReference type="AlphaFoldDB" id="A0A6M8FLT2"/>
<dbReference type="RefSeq" id="WP_173210149.1">
    <property type="nucleotide sequence ID" value="NZ_CP053697.2"/>
</dbReference>
<sequence length="46" mass="5430">MREAEKGAHFRPARRCGAMKDRRKLPADPPKHQYQKVLILMLLDEK</sequence>
<feature type="compositionally biased region" description="Basic and acidic residues" evidence="1">
    <location>
        <begin position="18"/>
        <end position="30"/>
    </location>
</feature>
<name>A0A6M8FLT2_9GAMM</name>
<gene>
    <name evidence="2" type="ORF">HNE05_16325</name>
</gene>
<keyword evidence="3" id="KW-1185">Reference proteome</keyword>
<accession>A0A6M8FLT2</accession>
<evidence type="ECO:0000313" key="3">
    <source>
        <dbReference type="Proteomes" id="UP000501379"/>
    </source>
</evidence>
<evidence type="ECO:0000313" key="2">
    <source>
        <dbReference type="EMBL" id="QKE64849.1"/>
    </source>
</evidence>
<protein>
    <submittedName>
        <fullName evidence="2">Uncharacterized protein</fullName>
    </submittedName>
</protein>
<dbReference type="EMBL" id="CP053697">
    <property type="protein sequence ID" value="QKE64849.1"/>
    <property type="molecule type" value="Genomic_DNA"/>
</dbReference>
<feature type="region of interest" description="Disordered" evidence="1">
    <location>
        <begin position="1"/>
        <end position="30"/>
    </location>
</feature>
<evidence type="ECO:0000256" key="1">
    <source>
        <dbReference type="SAM" id="MobiDB-lite"/>
    </source>
</evidence>
<organism evidence="2 3">
    <name type="scientific">Aquipseudomonas campi</name>
    <dbReference type="NCBI Taxonomy" id="2731681"/>
    <lineage>
        <taxon>Bacteria</taxon>
        <taxon>Pseudomonadati</taxon>
        <taxon>Pseudomonadota</taxon>
        <taxon>Gammaproteobacteria</taxon>
        <taxon>Pseudomonadales</taxon>
        <taxon>Pseudomonadaceae</taxon>
        <taxon>Aquipseudomonas</taxon>
    </lineage>
</organism>
<dbReference type="Proteomes" id="UP000501379">
    <property type="component" value="Chromosome"/>
</dbReference>
<dbReference type="KEGG" id="pcam:HNE05_16325"/>
<proteinExistence type="predicted"/>